<organism evidence="1">
    <name type="scientific">Gongylonema pulchrum</name>
    <dbReference type="NCBI Taxonomy" id="637853"/>
    <lineage>
        <taxon>Eukaryota</taxon>
        <taxon>Metazoa</taxon>
        <taxon>Ecdysozoa</taxon>
        <taxon>Nematoda</taxon>
        <taxon>Chromadorea</taxon>
        <taxon>Rhabditida</taxon>
        <taxon>Spirurina</taxon>
        <taxon>Spiruromorpha</taxon>
        <taxon>Spiruroidea</taxon>
        <taxon>Gongylonematidae</taxon>
        <taxon>Gongylonema</taxon>
    </lineage>
</organism>
<sequence length="165" mass="18625">LYLLLEKEPRDCACFAHRIIGMINVLNIRYLKNEWPERVSYDCLVQKLADEKRIIPTKSAMFVLETQSVNEASPTTITSANEVSDNKNTILLLCKEVQIVDPKIGKEATAVVFLGVGSQLSFTTDDLSKQLGLKEGRKEILKKTRIAEEQVKEYSTAVVIMHLIE</sequence>
<reference evidence="1" key="1">
    <citation type="submission" date="2016-06" db="UniProtKB">
        <authorList>
            <consortium name="WormBaseParasite"/>
        </authorList>
    </citation>
    <scope>IDENTIFICATION</scope>
</reference>
<proteinExistence type="predicted"/>
<accession>A0A183ETN8</accession>
<evidence type="ECO:0000313" key="1">
    <source>
        <dbReference type="WBParaSite" id="GPUH_0002435901-mRNA-1"/>
    </source>
</evidence>
<protein>
    <submittedName>
        <fullName evidence="1">ULP_PROTEASE domain-containing protein</fullName>
    </submittedName>
</protein>
<name>A0A183ETN8_9BILA</name>
<dbReference type="WBParaSite" id="GPUH_0002435901-mRNA-1">
    <property type="protein sequence ID" value="GPUH_0002435901-mRNA-1"/>
    <property type="gene ID" value="GPUH_0002435901"/>
</dbReference>
<dbReference type="AlphaFoldDB" id="A0A183ETN8"/>